<sequence>MLVRWSRDCVGHKTSRGAASRFFTQWEDCLRPQHLACLCLFLYRYSPFFLFIL</sequence>
<evidence type="ECO:0000313" key="2">
    <source>
        <dbReference type="Proteomes" id="UP000654918"/>
    </source>
</evidence>
<keyword evidence="2" id="KW-1185">Reference proteome</keyword>
<dbReference type="AlphaFoldDB" id="A0A8H6NHF2"/>
<protein>
    <submittedName>
        <fullName evidence="1">Uncharacterized protein</fullName>
    </submittedName>
</protein>
<dbReference type="Proteomes" id="UP000654918">
    <property type="component" value="Unassembled WGS sequence"/>
</dbReference>
<dbReference type="EMBL" id="WIGO01000063">
    <property type="protein sequence ID" value="KAF6833013.1"/>
    <property type="molecule type" value="Genomic_DNA"/>
</dbReference>
<reference evidence="1" key="1">
    <citation type="journal article" date="2020" name="Phytopathology">
        <title>Genome Sequence Resources of Colletotrichum truncatum, C. plurivorum, C. musicola, and C. sojae: Four Species Pathogenic to Soybean (Glycine max).</title>
        <authorList>
            <person name="Rogerio F."/>
            <person name="Boufleur T.R."/>
            <person name="Ciampi-Guillardi M."/>
            <person name="Sukno S.A."/>
            <person name="Thon M.R."/>
            <person name="Massola Junior N.S."/>
            <person name="Baroncelli R."/>
        </authorList>
    </citation>
    <scope>NUCLEOTIDE SEQUENCE</scope>
    <source>
        <strain evidence="1">LFN00145</strain>
    </source>
</reference>
<proteinExistence type="predicted"/>
<gene>
    <name evidence="1" type="ORF">CPLU01_05809</name>
</gene>
<accession>A0A8H6NHF2</accession>
<evidence type="ECO:0000313" key="1">
    <source>
        <dbReference type="EMBL" id="KAF6833013.1"/>
    </source>
</evidence>
<name>A0A8H6NHF2_9PEZI</name>
<comment type="caution">
    <text evidence="1">The sequence shown here is derived from an EMBL/GenBank/DDBJ whole genome shotgun (WGS) entry which is preliminary data.</text>
</comment>
<organism evidence="1 2">
    <name type="scientific">Colletotrichum plurivorum</name>
    <dbReference type="NCBI Taxonomy" id="2175906"/>
    <lineage>
        <taxon>Eukaryota</taxon>
        <taxon>Fungi</taxon>
        <taxon>Dikarya</taxon>
        <taxon>Ascomycota</taxon>
        <taxon>Pezizomycotina</taxon>
        <taxon>Sordariomycetes</taxon>
        <taxon>Hypocreomycetidae</taxon>
        <taxon>Glomerellales</taxon>
        <taxon>Glomerellaceae</taxon>
        <taxon>Colletotrichum</taxon>
        <taxon>Colletotrichum orchidearum species complex</taxon>
    </lineage>
</organism>